<dbReference type="AlphaFoldDB" id="A0A6A4QQS8"/>
<keyword evidence="2" id="KW-1185">Reference proteome</keyword>
<name>A0A6A4QQS8_LUPAL</name>
<evidence type="ECO:0000313" key="1">
    <source>
        <dbReference type="EMBL" id="KAE9615606.1"/>
    </source>
</evidence>
<dbReference type="EMBL" id="WOCE01000004">
    <property type="protein sequence ID" value="KAE9615606.1"/>
    <property type="molecule type" value="Genomic_DNA"/>
</dbReference>
<proteinExistence type="predicted"/>
<sequence length="69" mass="7644">MTESIIPFLGPNVARLCIHCLNLTFCLLPGSLEGLVVVHCNIMLELSIIFIARIIDLNYCSVIIALILF</sequence>
<reference evidence="2" key="1">
    <citation type="journal article" date="2020" name="Nat. Commun.">
        <title>Genome sequence of the cluster root forming white lupin.</title>
        <authorList>
            <person name="Hufnagel B."/>
            <person name="Marques A."/>
            <person name="Soriano A."/>
            <person name="Marques L."/>
            <person name="Divol F."/>
            <person name="Doumas P."/>
            <person name="Sallet E."/>
            <person name="Mancinotti D."/>
            <person name="Carrere S."/>
            <person name="Marande W."/>
            <person name="Arribat S."/>
            <person name="Keller J."/>
            <person name="Huneau C."/>
            <person name="Blein T."/>
            <person name="Aime D."/>
            <person name="Laguerre M."/>
            <person name="Taylor J."/>
            <person name="Schubert V."/>
            <person name="Nelson M."/>
            <person name="Geu-Flores F."/>
            <person name="Crespi M."/>
            <person name="Gallardo-Guerrero K."/>
            <person name="Delaux P.-M."/>
            <person name="Salse J."/>
            <person name="Berges H."/>
            <person name="Guyot R."/>
            <person name="Gouzy J."/>
            <person name="Peret B."/>
        </authorList>
    </citation>
    <scope>NUCLEOTIDE SEQUENCE [LARGE SCALE GENOMIC DNA]</scope>
    <source>
        <strain evidence="2">cv. Amiga</strain>
    </source>
</reference>
<comment type="caution">
    <text evidence="1">The sequence shown here is derived from an EMBL/GenBank/DDBJ whole genome shotgun (WGS) entry which is preliminary data.</text>
</comment>
<organism evidence="1 2">
    <name type="scientific">Lupinus albus</name>
    <name type="common">White lupine</name>
    <name type="synonym">Lupinus termis</name>
    <dbReference type="NCBI Taxonomy" id="3870"/>
    <lineage>
        <taxon>Eukaryota</taxon>
        <taxon>Viridiplantae</taxon>
        <taxon>Streptophyta</taxon>
        <taxon>Embryophyta</taxon>
        <taxon>Tracheophyta</taxon>
        <taxon>Spermatophyta</taxon>
        <taxon>Magnoliopsida</taxon>
        <taxon>eudicotyledons</taxon>
        <taxon>Gunneridae</taxon>
        <taxon>Pentapetalae</taxon>
        <taxon>rosids</taxon>
        <taxon>fabids</taxon>
        <taxon>Fabales</taxon>
        <taxon>Fabaceae</taxon>
        <taxon>Papilionoideae</taxon>
        <taxon>50 kb inversion clade</taxon>
        <taxon>genistoids sensu lato</taxon>
        <taxon>core genistoids</taxon>
        <taxon>Genisteae</taxon>
        <taxon>Lupinus</taxon>
    </lineage>
</organism>
<evidence type="ECO:0000313" key="2">
    <source>
        <dbReference type="Proteomes" id="UP000447434"/>
    </source>
</evidence>
<dbReference type="Proteomes" id="UP000447434">
    <property type="component" value="Chromosome 4"/>
</dbReference>
<protein>
    <submittedName>
        <fullName evidence="1">Uncharacterized protein</fullName>
    </submittedName>
</protein>
<accession>A0A6A4QQS8</accession>
<gene>
    <name evidence="1" type="ORF">Lalb_Chr04g0257141</name>
</gene>